<sequence length="529" mass="58688">MSDVKVEGYKTSEILAALAVDFEGYSDQEKAAQLKKVCPAASPLIARVRSRTNDRIPLRSVACNNGIFELKVKNAAGQEASWTLDLKKTGAVKKGEAKSLGLKPDVTITIVGRDVRRHRGRHDDRAEGVHDRRAQDEGEHDARDEARRRPQEMVWSQPPPKRGTCLPHRQATFRPMKYIEIPNLARLAQALTHEGPECSVHTRIEAYSCKNIKRDKKLFKSLESAYNEDVSHSPPLPSFIALDREAENTPFGPMDKHSSRKTLYLLIATLNVAFPDHEFSDVKPAHFHKEKSGASVLNALSTTLVAPHRAGIRAPRTYSSYPPTSVDFFPSSLPTSSSPAPPLPSPYAPPQIVSGTHPSLYRALDEVIGLTECEVFSYVPDIESDPHASDFSDDEDDVKSVGDSDSSDDSGDEPFAFDDYDVDEAAPVYRPALGDRLRGALVDDDLHTHTVLRRRGALLWSSHWFFCNRRLKRILFVSVWARSRGMTRWGDEDLYGSPEKMRTLSGERFFGWDGAIGAGARAMGLSAAA</sequence>
<accession>A0ACC0ULD2</accession>
<proteinExistence type="predicted"/>
<protein>
    <submittedName>
        <fullName evidence="1">Maf1 regulator-domain-containing protein</fullName>
    </submittedName>
</protein>
<organism evidence="1 2">
    <name type="scientific">Russula earlei</name>
    <dbReference type="NCBI Taxonomy" id="71964"/>
    <lineage>
        <taxon>Eukaryota</taxon>
        <taxon>Fungi</taxon>
        <taxon>Dikarya</taxon>
        <taxon>Basidiomycota</taxon>
        <taxon>Agaricomycotina</taxon>
        <taxon>Agaricomycetes</taxon>
        <taxon>Russulales</taxon>
        <taxon>Russulaceae</taxon>
        <taxon>Russula</taxon>
    </lineage>
</organism>
<dbReference type="Proteomes" id="UP001207468">
    <property type="component" value="Unassembled WGS sequence"/>
</dbReference>
<evidence type="ECO:0000313" key="2">
    <source>
        <dbReference type="Proteomes" id="UP001207468"/>
    </source>
</evidence>
<reference evidence="1" key="1">
    <citation type="submission" date="2021-03" db="EMBL/GenBank/DDBJ databases">
        <title>Evolutionary priming and transition to the ectomycorrhizal habit in an iconic lineage of mushroom-forming fungi: is preadaptation a requirement?</title>
        <authorList>
            <consortium name="DOE Joint Genome Institute"/>
            <person name="Looney B.P."/>
            <person name="Miyauchi S."/>
            <person name="Morin E."/>
            <person name="Drula E."/>
            <person name="Courty P.E."/>
            <person name="Chicoki N."/>
            <person name="Fauchery L."/>
            <person name="Kohler A."/>
            <person name="Kuo A."/>
            <person name="LaButti K."/>
            <person name="Pangilinan J."/>
            <person name="Lipzen A."/>
            <person name="Riley R."/>
            <person name="Andreopoulos W."/>
            <person name="He G."/>
            <person name="Johnson J."/>
            <person name="Barry K.W."/>
            <person name="Grigoriev I.V."/>
            <person name="Nagy L."/>
            <person name="Hibbett D."/>
            <person name="Henrissat B."/>
            <person name="Matheny P.B."/>
            <person name="Labbe J."/>
            <person name="Martin A.F."/>
        </authorList>
    </citation>
    <scope>NUCLEOTIDE SEQUENCE</scope>
    <source>
        <strain evidence="1">BPL698</strain>
    </source>
</reference>
<evidence type="ECO:0000313" key="1">
    <source>
        <dbReference type="EMBL" id="KAI9512100.1"/>
    </source>
</evidence>
<keyword evidence="2" id="KW-1185">Reference proteome</keyword>
<dbReference type="EMBL" id="JAGFNK010000013">
    <property type="protein sequence ID" value="KAI9512100.1"/>
    <property type="molecule type" value="Genomic_DNA"/>
</dbReference>
<gene>
    <name evidence="1" type="ORF">F5148DRAFT_1146403</name>
</gene>
<comment type="caution">
    <text evidence="1">The sequence shown here is derived from an EMBL/GenBank/DDBJ whole genome shotgun (WGS) entry which is preliminary data.</text>
</comment>
<name>A0ACC0ULD2_9AGAM</name>